<protein>
    <submittedName>
        <fullName evidence="2">PK1L2-like protein</fullName>
    </submittedName>
</protein>
<sequence>MRDLPTVCLARKGHSTVENFNHSASVSIVLKGLYVFHREYKGCAQLARFNHIRDRLHVFHVLKDLTALGKDKQLLLEHADQGGTLPILSVPEVKLGVLANLVQSGNIVHTRIFRKIKLHPVKTVKGISQPCPELTKYQDEVGQAFCKSCPAGSICNRVGRTSLCLGQMCGCDDEGCIYHPPQNCPELKFCYEGRAYFCPFGYQSDGVTCVACPLHRECTKSVDVGNCVNGYWCGWSGRTAASLREPCLEIERKVCVDDNWYSIDCLPCPAGEYCQGIGLVTPSGVCSPGYVCPERSEQPQPCTAGYYCPTTRMTESDLVPCPPGFFCPEGSSQPSPCAPGTYAPGQNHSTCIICPVGFYCIEQALFVTYCRTDQRALMFPLDKGHQYMARTTVTTLKAVCVDCHLPVVSYTWSVRHCLQSLSMEECRNCDFHVLQHSSNLDTFTLDRPAKNIAHWDYLAVYVTVTFNDGSQNRAYQTWKKVMANIGSSCNMTDLVLISGKPEEDFILQLHYAVTYYGDVVWETRFQAQVKDPPALTEEMVHKIDDVTNELSFNDSDSLYNSLHKLTSCVRGHVINKLSEIDAKDAQIVNALSLTLSTVVKKPDQITSKAKMKPGNLTRISMEPGKTFDQVVRHARPGTTTFNITLTRGNTQTFVLDLPQNLSSIKLGISEEGEVNIKELVATGFRYPGDIELINAMYGRGNGDGGDVLDNITRYCQECDHRCCKDNTTSCIGIYAGCGMFCSHLPNINMTANCTDLNEDLTAKDTPGNVGVIPCVDNKQGDQYVYLVCFITGWWKHAGTSANVYFYMTGTDGVSGKKHVNTADRVCLQPGSEDWLVVTTEHSLGHISSITDVETGSSWNYIYNDWLAVDMGSLLSTTATIEATSEDQMRVKLKYKFMIQFSREIRNGHLWISIFSKSPASQFTRVQRLTCALSLLLSTMLTNLMFYGIPTDEPADQE</sequence>
<dbReference type="Proteomes" id="UP001164746">
    <property type="component" value="Chromosome 1"/>
</dbReference>
<keyword evidence="3" id="KW-1185">Reference proteome</keyword>
<dbReference type="InterPro" id="IPR001024">
    <property type="entry name" value="PLAT/LH2_dom"/>
</dbReference>
<name>A0ABY7D9F0_MYAAR</name>
<evidence type="ECO:0000313" key="3">
    <source>
        <dbReference type="Proteomes" id="UP001164746"/>
    </source>
</evidence>
<gene>
    <name evidence="2" type="ORF">MAR_006745</name>
</gene>
<dbReference type="Pfam" id="PF01477">
    <property type="entry name" value="PLAT"/>
    <property type="match status" value="1"/>
</dbReference>
<proteinExistence type="predicted"/>
<dbReference type="EMBL" id="CP111012">
    <property type="protein sequence ID" value="WAQ94274.1"/>
    <property type="molecule type" value="Genomic_DNA"/>
</dbReference>
<dbReference type="InterPro" id="IPR051223">
    <property type="entry name" value="Polycystin"/>
</dbReference>
<evidence type="ECO:0000259" key="1">
    <source>
        <dbReference type="Pfam" id="PF01477"/>
    </source>
</evidence>
<organism evidence="2 3">
    <name type="scientific">Mya arenaria</name>
    <name type="common">Soft-shell clam</name>
    <dbReference type="NCBI Taxonomy" id="6604"/>
    <lineage>
        <taxon>Eukaryota</taxon>
        <taxon>Metazoa</taxon>
        <taxon>Spiralia</taxon>
        <taxon>Lophotrochozoa</taxon>
        <taxon>Mollusca</taxon>
        <taxon>Bivalvia</taxon>
        <taxon>Autobranchia</taxon>
        <taxon>Heteroconchia</taxon>
        <taxon>Euheterodonta</taxon>
        <taxon>Imparidentia</taxon>
        <taxon>Neoheterodontei</taxon>
        <taxon>Myida</taxon>
        <taxon>Myoidea</taxon>
        <taxon>Myidae</taxon>
        <taxon>Mya</taxon>
    </lineage>
</organism>
<reference evidence="2" key="1">
    <citation type="submission" date="2022-11" db="EMBL/GenBank/DDBJ databases">
        <title>Centuries of genome instability and evolution in soft-shell clam transmissible cancer (bioRxiv).</title>
        <authorList>
            <person name="Hart S.F.M."/>
            <person name="Yonemitsu M.A."/>
            <person name="Giersch R.M."/>
            <person name="Beal B.F."/>
            <person name="Arriagada G."/>
            <person name="Davis B.W."/>
            <person name="Ostrander E.A."/>
            <person name="Goff S.P."/>
            <person name="Metzger M.J."/>
        </authorList>
    </citation>
    <scope>NUCLEOTIDE SEQUENCE</scope>
    <source>
        <strain evidence="2">MELC-2E11</strain>
        <tissue evidence="2">Siphon/mantle</tissue>
    </source>
</reference>
<dbReference type="PANTHER" id="PTHR10877">
    <property type="entry name" value="POLYCYSTIN FAMILY MEMBER"/>
    <property type="match status" value="1"/>
</dbReference>
<feature type="domain" description="PLAT" evidence="1">
    <location>
        <begin position="785"/>
        <end position="850"/>
    </location>
</feature>
<dbReference type="SMART" id="SM01411">
    <property type="entry name" value="Ephrin_rec_like"/>
    <property type="match status" value="3"/>
</dbReference>
<accession>A0ABY7D9F0</accession>
<evidence type="ECO:0000313" key="2">
    <source>
        <dbReference type="EMBL" id="WAQ94274.1"/>
    </source>
</evidence>
<dbReference type="SUPFAM" id="SSF49723">
    <property type="entry name" value="Lipase/lipooxygenase domain (PLAT/LH2 domain)"/>
    <property type="match status" value="1"/>
</dbReference>
<dbReference type="PANTHER" id="PTHR10877:SF183">
    <property type="entry name" value="AT14535P-RELATED"/>
    <property type="match status" value="1"/>
</dbReference>
<dbReference type="Gene3D" id="2.60.60.20">
    <property type="entry name" value="PLAT/LH2 domain"/>
    <property type="match status" value="1"/>
</dbReference>
<dbReference type="InterPro" id="IPR036392">
    <property type="entry name" value="PLAT/LH2_dom_sf"/>
</dbReference>